<dbReference type="OrthoDB" id="6022609at2759"/>
<dbReference type="InterPro" id="IPR036055">
    <property type="entry name" value="LDL_receptor-like_sf"/>
</dbReference>
<dbReference type="SUPFAM" id="SSF49265">
    <property type="entry name" value="Fibronectin type III"/>
    <property type="match status" value="1"/>
</dbReference>
<dbReference type="SMART" id="SM00060">
    <property type="entry name" value="FN3"/>
    <property type="match status" value="2"/>
</dbReference>
<keyword evidence="1 5" id="KW-0732">Signal</keyword>
<feature type="compositionally biased region" description="Basic and acidic residues" evidence="4">
    <location>
        <begin position="1279"/>
        <end position="1292"/>
    </location>
</feature>
<feature type="chain" id="PRO_5025350140" evidence="5">
    <location>
        <begin position="21"/>
        <end position="1684"/>
    </location>
</feature>
<feature type="compositionally biased region" description="Low complexity" evidence="4">
    <location>
        <begin position="1153"/>
        <end position="1180"/>
    </location>
</feature>
<feature type="compositionally biased region" description="Low complexity" evidence="4">
    <location>
        <begin position="1001"/>
        <end position="1014"/>
    </location>
</feature>
<evidence type="ECO:0000313" key="9">
    <source>
        <dbReference type="Proteomes" id="UP000440578"/>
    </source>
</evidence>
<dbReference type="GO" id="GO:0005178">
    <property type="term" value="F:integrin binding"/>
    <property type="evidence" value="ECO:0007669"/>
    <property type="project" value="TreeGrafter"/>
</dbReference>
<reference evidence="8 9" key="1">
    <citation type="submission" date="2019-07" db="EMBL/GenBank/DDBJ databases">
        <title>Draft genome assembly of a fouling barnacle, Amphibalanus amphitrite (Darwin, 1854): The first reference genome for Thecostraca.</title>
        <authorList>
            <person name="Kim W."/>
        </authorList>
    </citation>
    <scope>NUCLEOTIDE SEQUENCE [LARGE SCALE GENOMIC DNA]</scope>
    <source>
        <strain evidence="8">SNU_AA5</strain>
        <tissue evidence="8">Soma without cirri and trophi</tissue>
    </source>
</reference>
<feature type="compositionally biased region" description="Basic and acidic residues" evidence="4">
    <location>
        <begin position="989"/>
        <end position="999"/>
    </location>
</feature>
<feature type="region of interest" description="Disordered" evidence="4">
    <location>
        <begin position="1220"/>
        <end position="1245"/>
    </location>
</feature>
<feature type="compositionally biased region" description="Basic and acidic residues" evidence="4">
    <location>
        <begin position="1084"/>
        <end position="1094"/>
    </location>
</feature>
<dbReference type="PROSITE" id="PS50853">
    <property type="entry name" value="FN3"/>
    <property type="match status" value="1"/>
</dbReference>
<dbReference type="InterPro" id="IPR036116">
    <property type="entry name" value="FN3_sf"/>
</dbReference>
<feature type="domain" description="VWFC" evidence="6">
    <location>
        <begin position="147"/>
        <end position="222"/>
    </location>
</feature>
<dbReference type="CDD" id="cd00112">
    <property type="entry name" value="LDLa"/>
    <property type="match status" value="1"/>
</dbReference>
<evidence type="ECO:0000256" key="3">
    <source>
        <dbReference type="PROSITE-ProRule" id="PRU00124"/>
    </source>
</evidence>
<accession>A0A6A4V3U7</accession>
<feature type="signal peptide" evidence="5">
    <location>
        <begin position="1"/>
        <end position="20"/>
    </location>
</feature>
<dbReference type="PROSITE" id="PS50068">
    <property type="entry name" value="LDLRA_2"/>
    <property type="match status" value="1"/>
</dbReference>
<dbReference type="InterPro" id="IPR000742">
    <property type="entry name" value="EGF"/>
</dbReference>
<dbReference type="PANTHER" id="PTHR11348">
    <property type="entry name" value="CONNECTIVE TISSUE GROWTH FACTOR-RELATED"/>
    <property type="match status" value="1"/>
</dbReference>
<evidence type="ECO:0000256" key="4">
    <source>
        <dbReference type="SAM" id="MobiDB-lite"/>
    </source>
</evidence>
<evidence type="ECO:0000259" key="6">
    <source>
        <dbReference type="PROSITE" id="PS50184"/>
    </source>
</evidence>
<feature type="compositionally biased region" description="Low complexity" evidence="4">
    <location>
        <begin position="1380"/>
        <end position="1400"/>
    </location>
</feature>
<feature type="compositionally biased region" description="Polar residues" evidence="4">
    <location>
        <begin position="1100"/>
        <end position="1123"/>
    </location>
</feature>
<dbReference type="InterPro" id="IPR003961">
    <property type="entry name" value="FN3_dom"/>
</dbReference>
<keyword evidence="2 3" id="KW-1015">Disulfide bond</keyword>
<dbReference type="GO" id="GO:0007155">
    <property type="term" value="P:cell adhesion"/>
    <property type="evidence" value="ECO:0007669"/>
    <property type="project" value="TreeGrafter"/>
</dbReference>
<dbReference type="GO" id="GO:0045597">
    <property type="term" value="P:positive regulation of cell differentiation"/>
    <property type="evidence" value="ECO:0007669"/>
    <property type="project" value="TreeGrafter"/>
</dbReference>
<keyword evidence="9" id="KW-1185">Reference proteome</keyword>
<feature type="region of interest" description="Disordered" evidence="4">
    <location>
        <begin position="1351"/>
        <end position="1400"/>
    </location>
</feature>
<dbReference type="Pfam" id="PF12714">
    <property type="entry name" value="TILa"/>
    <property type="match status" value="1"/>
</dbReference>
<comment type="caution">
    <text evidence="8">The sequence shown here is derived from an EMBL/GenBank/DDBJ whole genome shotgun (WGS) entry which is preliminary data.</text>
</comment>
<dbReference type="Gene3D" id="4.10.400.10">
    <property type="entry name" value="Low-density Lipoprotein Receptor"/>
    <property type="match status" value="1"/>
</dbReference>
<dbReference type="PROSITE" id="PS50184">
    <property type="entry name" value="VWFC_2"/>
    <property type="match status" value="2"/>
</dbReference>
<dbReference type="InterPro" id="IPR013783">
    <property type="entry name" value="Ig-like_fold"/>
</dbReference>
<dbReference type="InterPro" id="IPR025615">
    <property type="entry name" value="TILa_dom"/>
</dbReference>
<dbReference type="SMART" id="SM00214">
    <property type="entry name" value="VWC"/>
    <property type="match status" value="5"/>
</dbReference>
<evidence type="ECO:0000256" key="2">
    <source>
        <dbReference type="ARBA" id="ARBA00023157"/>
    </source>
</evidence>
<comment type="caution">
    <text evidence="3">Lacks conserved residue(s) required for the propagation of feature annotation.</text>
</comment>
<feature type="region of interest" description="Disordered" evidence="4">
    <location>
        <begin position="1268"/>
        <end position="1292"/>
    </location>
</feature>
<feature type="domain" description="VWFC" evidence="6">
    <location>
        <begin position="1485"/>
        <end position="1558"/>
    </location>
</feature>
<dbReference type="SMART" id="SM00181">
    <property type="entry name" value="EGF"/>
    <property type="match status" value="3"/>
</dbReference>
<feature type="disulfide bond" evidence="3">
    <location>
        <begin position="913"/>
        <end position="928"/>
    </location>
</feature>
<dbReference type="SMART" id="SM00192">
    <property type="entry name" value="LDLa"/>
    <property type="match status" value="1"/>
</dbReference>
<evidence type="ECO:0000256" key="1">
    <source>
        <dbReference type="ARBA" id="ARBA00022729"/>
    </source>
</evidence>
<feature type="disulfide bond" evidence="3">
    <location>
        <begin position="901"/>
        <end position="919"/>
    </location>
</feature>
<protein>
    <submittedName>
        <fullName evidence="8">Putative epidermal cell surface receptor</fullName>
    </submittedName>
</protein>
<feature type="region of interest" description="Disordered" evidence="4">
    <location>
        <begin position="1308"/>
        <end position="1334"/>
    </location>
</feature>
<dbReference type="InterPro" id="IPR002172">
    <property type="entry name" value="LDrepeatLR_classA_rpt"/>
</dbReference>
<dbReference type="Proteomes" id="UP000440578">
    <property type="component" value="Unassembled WGS sequence"/>
</dbReference>
<dbReference type="CDD" id="cd00063">
    <property type="entry name" value="FN3"/>
    <property type="match status" value="1"/>
</dbReference>
<gene>
    <name evidence="8" type="primary">sas_2</name>
    <name evidence="8" type="ORF">FJT64_013353</name>
</gene>
<dbReference type="SUPFAM" id="SSF57424">
    <property type="entry name" value="LDL receptor-like module"/>
    <property type="match status" value="1"/>
</dbReference>
<feature type="region of interest" description="Disordered" evidence="4">
    <location>
        <begin position="1428"/>
        <end position="1452"/>
    </location>
</feature>
<evidence type="ECO:0000313" key="8">
    <source>
        <dbReference type="EMBL" id="KAF0288285.1"/>
    </source>
</evidence>
<feature type="region of interest" description="Disordered" evidence="4">
    <location>
        <begin position="870"/>
        <end position="889"/>
    </location>
</feature>
<organism evidence="8 9">
    <name type="scientific">Amphibalanus amphitrite</name>
    <name type="common">Striped barnacle</name>
    <name type="synonym">Balanus amphitrite</name>
    <dbReference type="NCBI Taxonomy" id="1232801"/>
    <lineage>
        <taxon>Eukaryota</taxon>
        <taxon>Metazoa</taxon>
        <taxon>Ecdysozoa</taxon>
        <taxon>Arthropoda</taxon>
        <taxon>Crustacea</taxon>
        <taxon>Multicrustacea</taxon>
        <taxon>Cirripedia</taxon>
        <taxon>Thoracica</taxon>
        <taxon>Thoracicalcarea</taxon>
        <taxon>Balanomorpha</taxon>
        <taxon>Balanoidea</taxon>
        <taxon>Balanidae</taxon>
        <taxon>Amphibalaninae</taxon>
        <taxon>Amphibalanus</taxon>
    </lineage>
</organism>
<feature type="compositionally biased region" description="Basic and acidic residues" evidence="4">
    <location>
        <begin position="1019"/>
        <end position="1045"/>
    </location>
</feature>
<evidence type="ECO:0000259" key="7">
    <source>
        <dbReference type="PROSITE" id="PS50853"/>
    </source>
</evidence>
<name>A0A6A4V3U7_AMPAM</name>
<dbReference type="EMBL" id="VIIS01002120">
    <property type="protein sequence ID" value="KAF0288285.1"/>
    <property type="molecule type" value="Genomic_DNA"/>
</dbReference>
<dbReference type="InterPro" id="IPR050941">
    <property type="entry name" value="CCN"/>
</dbReference>
<feature type="domain" description="Fibronectin type-III" evidence="7">
    <location>
        <begin position="417"/>
        <end position="516"/>
    </location>
</feature>
<feature type="compositionally biased region" description="Low complexity" evidence="4">
    <location>
        <begin position="873"/>
        <end position="889"/>
    </location>
</feature>
<feature type="compositionally biased region" description="Low complexity" evidence="4">
    <location>
        <begin position="1049"/>
        <end position="1061"/>
    </location>
</feature>
<proteinExistence type="predicted"/>
<feature type="compositionally biased region" description="Polar residues" evidence="4">
    <location>
        <begin position="1133"/>
        <end position="1148"/>
    </location>
</feature>
<dbReference type="GO" id="GO:0005615">
    <property type="term" value="C:extracellular space"/>
    <property type="evidence" value="ECO:0007669"/>
    <property type="project" value="TreeGrafter"/>
</dbReference>
<keyword evidence="8" id="KW-0675">Receptor</keyword>
<evidence type="ECO:0000256" key="5">
    <source>
        <dbReference type="SAM" id="SignalP"/>
    </source>
</evidence>
<dbReference type="Gene3D" id="2.60.40.10">
    <property type="entry name" value="Immunoglobulins"/>
    <property type="match status" value="1"/>
</dbReference>
<dbReference type="PANTHER" id="PTHR11348:SF34">
    <property type="entry name" value="EPIDERMAL CELL SURFACE RECEPTOR-RELATED"/>
    <property type="match status" value="1"/>
</dbReference>
<feature type="region of interest" description="Disordered" evidence="4">
    <location>
        <begin position="989"/>
        <end position="1183"/>
    </location>
</feature>
<sequence length="1684" mass="178994">MRWYVTAVALCALLPAAARACECCARNATAAECGADARLEARRDCACCSVCAVQKGGACDDSDRPCQEGLECSSQGVCTDEKTCRSDGECASDRFCLGGVCFDPCTILDPCNNSLKNGVCRTRNHRPVCSCPPGFSFQAESNACVKVGCEDEGGSIVDVGERVFRKDCQETCVCSPGGKFNCTPTACPPGYYRTGTFRNDPECTELRGSAIAGGCCVNVVCSGLGSPSADGVATDASTAEEESATTAAPPIATLDMLPLDITHNTTTLQLPAAGGQLSYRAAGRASQEVPLEASRRVVTVGRLQPGTSYTFRWQGDAGTKTLTVDTRPGCVTNTSSHAIGETYHMGCQSTCVCGGPNQPSCRPRCSFTRGTVTDLSCSERPDLDDPECCVQLVCAVTSTGEQRPRALLPPSPAADQQPKPTLIVTTKSYNSATLAWDDFKPPAYARGYVAQYRRTGGGEWRRQELPPQPGQSVPLMKIGDLVPRTEYEARVAIYDSRDQDTLGDTTETIRFVTDDGCVDGNSTYPVGGQFYRECEETCFCELRGKVRCVPRCQRPMFRQGAFKDDPLCFEKKMDECCVIVACSSEAQDVDAVVEADGSDPCDSVLCDENYVCEVMTKEASDVKAGDVTAVAMCVCPPGFREEKKAGFKACRPETKTTPAVVPQTGCTYGNATYRPGDEFFDGCEFRCMCNSDEEVECKARCASEPDPEASLAAGCRVMTDPADSCCKKTVCDTDTTTESAIGATTVPSSELACEADGRQYAVNSTFERGCDTCLCQEGGELFCKSSSELKLLISDAVLDSILSANTQPLIVEWRYDDSSRWQAAEVGVDEFSVESLDTLVMKVEGLQRPRQARVRVSYAGETSAVVRGGDVVPTDATLPPPTEAETTTEGRCGAFDPGFRCRDGSCIPASQRCDFLFDCRDESDEIGCACACVHLGVCTLDDGFSLHVTIPEDPGCILVQDTKDACCWVESCQEEVKEEITHLAAPIMLREEQKSKDESEAGAGETTTMATMTEETTETTEKDPMVVMAEMEKASSEAVVGEKENLAQSEASTTEASSSDVTAEDELNEINVASAPAAGTAKTKSSEKVTKAAVEDADSAPNTIDSPPSTTEATTVEMAQSETPSRDGVTTGPAETSTFASTLVSQVPSKPPTAAGAAGERTTTSSPETTTAAQETPSTTDLSNVIEINLTGLSGGLDEEEVKALNNAIVEAMEDEIATEKAAASEAPTIQPTTERSGEVEPPAATATESYDDLLATGSSMETTTVTMDGATIGPTEPTKIEETKSEGGREGAEFCLRKRGAVESTTIETPVTEGSEEAVTEAPAVSTESSVSSEGLDVVREEFKDELLSESDALTLNSTEPPEEIALDGAASGPPGSETTTDQITDQTTDSPVQPVSSTITTRAVVTSTTPRTVPTTRRITGLITFAPIPGEEPSSTTRPAEPTEAPRPGGLAPSDFLGETVPVAAAAALESTPAPEVTTLRPEGCLHDGKLYKVGDEFHDGCRQFCICGQAGKMCAPIRCPVRFGLDLLNPDCLEWEVPRDPSRQPPDCCGEAVCKDDGHCIYQGQKFRNQYEIPQNLTGCHQRCYCEFGEVNCQPDCPAVPDAPPAGLPCPPEQTELVTGPNGCCQFWQCAQIGEYPGRRRRGGVHGLLGRVCVVSVSGWMVVTLERALSAITCFLECCVI</sequence>
<dbReference type="InterPro" id="IPR001007">
    <property type="entry name" value="VWF_dom"/>
</dbReference>